<evidence type="ECO:0000313" key="3">
    <source>
        <dbReference type="EMBL" id="CAF1608466.1"/>
    </source>
</evidence>
<dbReference type="AlphaFoldDB" id="A0A815QL27"/>
<keyword evidence="1" id="KW-0732">Signal</keyword>
<sequence>MAVWNWILLVWKYLSIGFDAVRQKCAKISWSSVFYPKSEDKKDTIGEHLRKKIYGDGNCDLHDILREHGKRSLSHRHLKVNERRRIIEITERFHKNLKKLEKGSSIVGYLQIIDETFFKNLPKDPVWTRIQKAFKEAREKDDVKLVIRAYTASQMFSTCLNAHFAANAHHFLQLYCTVQNCPILSRTQEYIDAFSILLTHPDLDPYVITNITVYRGACLPEREFIDAYQKNNKILTTTLLSTSISKDVVQPFVLGAPDISLAVLWIFNLNDTNRRSALNIGNLSHMVDEDEILILRYIPFIITSVVKQDGAMTEIYLTQCSEDISDLNQPTTNMIHSFPMDDSGSELELTEYDHNDQPVFSIT</sequence>
<reference evidence="2" key="1">
    <citation type="submission" date="2021-02" db="EMBL/GenBank/DDBJ databases">
        <authorList>
            <person name="Nowell W R."/>
        </authorList>
    </citation>
    <scope>NUCLEOTIDE SEQUENCE</scope>
</reference>
<dbReference type="EMBL" id="CAJNOJ010000485">
    <property type="protein sequence ID" value="CAF1464712.1"/>
    <property type="molecule type" value="Genomic_DNA"/>
</dbReference>
<gene>
    <name evidence="2" type="ORF">EDS130_LOCUS40391</name>
    <name evidence="3" type="ORF">XAT740_LOCUS48591</name>
</gene>
<proteinExistence type="predicted"/>
<dbReference type="Gene3D" id="3.90.176.10">
    <property type="entry name" value="Toxin ADP-ribosyltransferase, Chain A, domain 1"/>
    <property type="match status" value="1"/>
</dbReference>
<keyword evidence="4" id="KW-1185">Reference proteome</keyword>
<organism evidence="2 5">
    <name type="scientific">Adineta ricciae</name>
    <name type="common">Rotifer</name>
    <dbReference type="NCBI Taxonomy" id="249248"/>
    <lineage>
        <taxon>Eukaryota</taxon>
        <taxon>Metazoa</taxon>
        <taxon>Spiralia</taxon>
        <taxon>Gnathifera</taxon>
        <taxon>Rotifera</taxon>
        <taxon>Eurotatoria</taxon>
        <taxon>Bdelloidea</taxon>
        <taxon>Adinetida</taxon>
        <taxon>Adinetidae</taxon>
        <taxon>Adineta</taxon>
    </lineage>
</organism>
<name>A0A815QL27_ADIRI</name>
<comment type="caution">
    <text evidence="2">The sequence shown here is derived from an EMBL/GenBank/DDBJ whole genome shotgun (WGS) entry which is preliminary data.</text>
</comment>
<evidence type="ECO:0008006" key="6">
    <source>
        <dbReference type="Google" id="ProtNLM"/>
    </source>
</evidence>
<dbReference type="Proteomes" id="UP000663828">
    <property type="component" value="Unassembled WGS sequence"/>
</dbReference>
<dbReference type="EMBL" id="CAJNOR010006999">
    <property type="protein sequence ID" value="CAF1608466.1"/>
    <property type="molecule type" value="Genomic_DNA"/>
</dbReference>
<feature type="signal peptide" evidence="1">
    <location>
        <begin position="1"/>
        <end position="17"/>
    </location>
</feature>
<evidence type="ECO:0000256" key="1">
    <source>
        <dbReference type="SAM" id="SignalP"/>
    </source>
</evidence>
<dbReference type="Proteomes" id="UP000663852">
    <property type="component" value="Unassembled WGS sequence"/>
</dbReference>
<evidence type="ECO:0000313" key="4">
    <source>
        <dbReference type="Proteomes" id="UP000663828"/>
    </source>
</evidence>
<accession>A0A815QL27</accession>
<feature type="chain" id="PRO_5036228596" description="Mono(ADP-ribosyl)transferase" evidence="1">
    <location>
        <begin position="18"/>
        <end position="363"/>
    </location>
</feature>
<dbReference type="SUPFAM" id="SSF56399">
    <property type="entry name" value="ADP-ribosylation"/>
    <property type="match status" value="1"/>
</dbReference>
<evidence type="ECO:0000313" key="2">
    <source>
        <dbReference type="EMBL" id="CAF1464712.1"/>
    </source>
</evidence>
<evidence type="ECO:0000313" key="5">
    <source>
        <dbReference type="Proteomes" id="UP000663852"/>
    </source>
</evidence>
<protein>
    <recommendedName>
        <fullName evidence="6">Mono(ADP-ribosyl)transferase</fullName>
    </recommendedName>
</protein>